<dbReference type="Gene3D" id="6.10.250.290">
    <property type="match status" value="1"/>
</dbReference>
<dbReference type="GO" id="GO:0003735">
    <property type="term" value="F:structural constituent of ribosome"/>
    <property type="evidence" value="ECO:0007669"/>
    <property type="project" value="InterPro"/>
</dbReference>
<comment type="similarity">
    <text evidence="1 5">Belongs to the universal ribosomal protein uL10 family.</text>
</comment>
<keyword evidence="7" id="KW-1185">Reference proteome</keyword>
<evidence type="ECO:0000256" key="2">
    <source>
        <dbReference type="ARBA" id="ARBA00022980"/>
    </source>
</evidence>
<comment type="function">
    <text evidence="5">Forms part of the ribosomal stalk, playing a central role in the interaction of the ribosome with GTP-bound translation factors.</text>
</comment>
<reference evidence="7" key="1">
    <citation type="submission" date="2018-02" db="EMBL/GenBank/DDBJ databases">
        <title>Genome sequence of Desulfocucumis palustris strain NAW-5.</title>
        <authorList>
            <person name="Watanabe M."/>
            <person name="Kojima H."/>
            <person name="Fukui M."/>
        </authorList>
    </citation>
    <scope>NUCLEOTIDE SEQUENCE [LARGE SCALE GENOMIC DNA]</scope>
    <source>
        <strain evidence="7">NAW-5</strain>
    </source>
</reference>
<dbReference type="PANTHER" id="PTHR11560">
    <property type="entry name" value="39S RIBOSOMAL PROTEIN L10, MITOCHONDRIAL"/>
    <property type="match status" value="1"/>
</dbReference>
<evidence type="ECO:0000256" key="1">
    <source>
        <dbReference type="ARBA" id="ARBA00008889"/>
    </source>
</evidence>
<dbReference type="EMBL" id="BFAV01000097">
    <property type="protein sequence ID" value="GBF33372.1"/>
    <property type="molecule type" value="Genomic_DNA"/>
</dbReference>
<dbReference type="InterPro" id="IPR002363">
    <property type="entry name" value="Ribosomal_uL10_CS_bac"/>
</dbReference>
<accession>A0A2L2XBC4</accession>
<gene>
    <name evidence="5" type="primary">rplJ</name>
    <name evidence="6" type="ORF">DCCM_2473</name>
</gene>
<dbReference type="PROSITE" id="PS01109">
    <property type="entry name" value="RIBOSOMAL_L10"/>
    <property type="match status" value="1"/>
</dbReference>
<dbReference type="AlphaFoldDB" id="A0A2L2XBC4"/>
<comment type="subunit">
    <text evidence="5">Part of the ribosomal stalk of the 50S ribosomal subunit. The N-terminus interacts with L11 and the large rRNA to form the base of the stalk. The C-terminus forms an elongated spine to which L12 dimers bind in a sequential fashion forming a multimeric L10(L12)X complex.</text>
</comment>
<evidence type="ECO:0000256" key="3">
    <source>
        <dbReference type="ARBA" id="ARBA00023274"/>
    </source>
</evidence>
<dbReference type="InterPro" id="IPR022973">
    <property type="entry name" value="Ribosomal_uL10_bac"/>
</dbReference>
<keyword evidence="3 5" id="KW-0687">Ribonucleoprotein</keyword>
<proteinExistence type="inferred from homology"/>
<dbReference type="Gene3D" id="3.30.70.1730">
    <property type="match status" value="1"/>
</dbReference>
<dbReference type="InterPro" id="IPR047865">
    <property type="entry name" value="Ribosomal_uL10_bac_type"/>
</dbReference>
<keyword evidence="2 5" id="KW-0689">Ribosomal protein</keyword>
<dbReference type="OrthoDB" id="9808307at2"/>
<sequence length="176" mass="19299">MPTREDKEKMLQEVRERLSNSKVAIMANYRGLDVAAMTKLRVRLREKGSELKVVKNTLTLKAAKDLGYEGLDPYLEGPTAIAFSSEDLVSAAKIFADFAREYKIFEIKGGLLEGKAIDVKAVKNLADLPPREVLLAKVLGGMQSPMYGFAGALQGLLRNLVCVLEAVRKKQAGETA</sequence>
<comment type="caution">
    <text evidence="6">The sequence shown here is derived from an EMBL/GenBank/DDBJ whole genome shotgun (WGS) entry which is preliminary data.</text>
</comment>
<dbReference type="Pfam" id="PF00466">
    <property type="entry name" value="Ribosomal_L10"/>
    <property type="match status" value="1"/>
</dbReference>
<dbReference type="RefSeq" id="WP_104371779.1">
    <property type="nucleotide sequence ID" value="NZ_BFAV01000097.1"/>
</dbReference>
<dbReference type="GO" id="GO:0070180">
    <property type="term" value="F:large ribosomal subunit rRNA binding"/>
    <property type="evidence" value="ECO:0007669"/>
    <property type="project" value="UniProtKB-UniRule"/>
</dbReference>
<dbReference type="NCBIfam" id="NF000955">
    <property type="entry name" value="PRK00099.1-1"/>
    <property type="match status" value="1"/>
</dbReference>
<dbReference type="InterPro" id="IPR043141">
    <property type="entry name" value="Ribosomal_uL10-like_sf"/>
</dbReference>
<dbReference type="InterPro" id="IPR001790">
    <property type="entry name" value="Ribosomal_uL10"/>
</dbReference>
<dbReference type="SUPFAM" id="SSF160369">
    <property type="entry name" value="Ribosomal protein L10-like"/>
    <property type="match status" value="1"/>
</dbReference>
<evidence type="ECO:0000256" key="5">
    <source>
        <dbReference type="HAMAP-Rule" id="MF_00362"/>
    </source>
</evidence>
<keyword evidence="5" id="KW-0699">rRNA-binding</keyword>
<dbReference type="CDD" id="cd05797">
    <property type="entry name" value="Ribosomal_L10"/>
    <property type="match status" value="1"/>
</dbReference>
<dbReference type="GO" id="GO:0015934">
    <property type="term" value="C:large ribosomal subunit"/>
    <property type="evidence" value="ECO:0007669"/>
    <property type="project" value="InterPro"/>
</dbReference>
<dbReference type="HAMAP" id="MF_00362">
    <property type="entry name" value="Ribosomal_uL10"/>
    <property type="match status" value="1"/>
</dbReference>
<keyword evidence="5" id="KW-0694">RNA-binding</keyword>
<dbReference type="GO" id="GO:0006412">
    <property type="term" value="P:translation"/>
    <property type="evidence" value="ECO:0007669"/>
    <property type="project" value="UniProtKB-UniRule"/>
</dbReference>
<evidence type="ECO:0000313" key="7">
    <source>
        <dbReference type="Proteomes" id="UP000239549"/>
    </source>
</evidence>
<protein>
    <recommendedName>
        <fullName evidence="4 5">Large ribosomal subunit protein uL10</fullName>
    </recommendedName>
</protein>
<dbReference type="Proteomes" id="UP000239549">
    <property type="component" value="Unassembled WGS sequence"/>
</dbReference>
<organism evidence="6 7">
    <name type="scientific">Desulfocucumis palustris</name>
    <dbReference type="NCBI Taxonomy" id="1898651"/>
    <lineage>
        <taxon>Bacteria</taxon>
        <taxon>Bacillati</taxon>
        <taxon>Bacillota</taxon>
        <taxon>Clostridia</taxon>
        <taxon>Eubacteriales</taxon>
        <taxon>Desulfocucumaceae</taxon>
        <taxon>Desulfocucumis</taxon>
    </lineage>
</organism>
<evidence type="ECO:0000256" key="4">
    <source>
        <dbReference type="ARBA" id="ARBA00035202"/>
    </source>
</evidence>
<name>A0A2L2XBC4_9FIRM</name>
<evidence type="ECO:0000313" key="6">
    <source>
        <dbReference type="EMBL" id="GBF33372.1"/>
    </source>
</evidence>